<dbReference type="SUPFAM" id="SSF54197">
    <property type="entry name" value="HIT-like"/>
    <property type="match status" value="1"/>
</dbReference>
<dbReference type="AlphaFoldDB" id="A0A250IW48"/>
<evidence type="ECO:0000259" key="2">
    <source>
        <dbReference type="PROSITE" id="PS51084"/>
    </source>
</evidence>
<gene>
    <name evidence="3" type="ORF">CYFUS_000804</name>
</gene>
<reference evidence="3 4" key="1">
    <citation type="submission" date="2017-06" db="EMBL/GenBank/DDBJ databases">
        <title>Sequencing and comparative analysis of myxobacterial genomes.</title>
        <authorList>
            <person name="Rupp O."/>
            <person name="Goesmann A."/>
            <person name="Sogaard-Andersen L."/>
        </authorList>
    </citation>
    <scope>NUCLEOTIDE SEQUENCE [LARGE SCALE GENOMIC DNA]</scope>
    <source>
        <strain evidence="3 4">DSM 52655</strain>
    </source>
</reference>
<dbReference type="GO" id="GO:0003824">
    <property type="term" value="F:catalytic activity"/>
    <property type="evidence" value="ECO:0007669"/>
    <property type="project" value="InterPro"/>
</dbReference>
<name>A0A250IW48_9BACT</name>
<feature type="domain" description="HIT" evidence="2">
    <location>
        <begin position="54"/>
        <end position="125"/>
    </location>
</feature>
<dbReference type="EMBL" id="CP022098">
    <property type="protein sequence ID" value="ATB35391.1"/>
    <property type="molecule type" value="Genomic_DNA"/>
</dbReference>
<accession>A0A250IW48</accession>
<protein>
    <recommendedName>
        <fullName evidence="2">HIT domain-containing protein</fullName>
    </recommendedName>
</protein>
<dbReference type="PROSITE" id="PS51084">
    <property type="entry name" value="HIT_2"/>
    <property type="match status" value="1"/>
</dbReference>
<dbReference type="KEGG" id="cfus:CYFUS_000804"/>
<dbReference type="Gene3D" id="3.30.428.10">
    <property type="entry name" value="HIT-like"/>
    <property type="match status" value="1"/>
</dbReference>
<feature type="short sequence motif" description="Histidine triad motif" evidence="1">
    <location>
        <begin position="110"/>
        <end position="114"/>
    </location>
</feature>
<sequence length="156" mass="16614">MGALIGWGAMSDVDVNDPCRGCALVSGSLRPVGGVLARSAGLVLHGLAGPSPLPGWVVLTSVRHARALYDLDEEAARELGPFAARVMRAQREVLGAEHAYAFAIGDVLRHFHLHLVPRYRDTPARLWGRGAFDAAPGDFRPDEELEAAARALAATL</sequence>
<dbReference type="Proteomes" id="UP000217257">
    <property type="component" value="Chromosome"/>
</dbReference>
<dbReference type="InterPro" id="IPR036265">
    <property type="entry name" value="HIT-like_sf"/>
</dbReference>
<evidence type="ECO:0000256" key="1">
    <source>
        <dbReference type="PROSITE-ProRule" id="PRU00464"/>
    </source>
</evidence>
<evidence type="ECO:0000313" key="4">
    <source>
        <dbReference type="Proteomes" id="UP000217257"/>
    </source>
</evidence>
<dbReference type="InterPro" id="IPR011146">
    <property type="entry name" value="HIT-like"/>
</dbReference>
<evidence type="ECO:0000313" key="3">
    <source>
        <dbReference type="EMBL" id="ATB35391.1"/>
    </source>
</evidence>
<organism evidence="3 4">
    <name type="scientific">Cystobacter fuscus</name>
    <dbReference type="NCBI Taxonomy" id="43"/>
    <lineage>
        <taxon>Bacteria</taxon>
        <taxon>Pseudomonadati</taxon>
        <taxon>Myxococcota</taxon>
        <taxon>Myxococcia</taxon>
        <taxon>Myxococcales</taxon>
        <taxon>Cystobacterineae</taxon>
        <taxon>Archangiaceae</taxon>
        <taxon>Cystobacter</taxon>
    </lineage>
</organism>
<proteinExistence type="predicted"/>